<dbReference type="PANTHER" id="PTHR33219:SF14">
    <property type="entry name" value="PROTEIN COFACTOR ASSEMBLY OF COMPLEX C SUBUNIT B CCB3, CHLOROPLASTIC-RELATED"/>
    <property type="match status" value="1"/>
</dbReference>
<dbReference type="RefSeq" id="WP_006722410.1">
    <property type="nucleotide sequence ID" value="NZ_CABJEU010000001.1"/>
</dbReference>
<evidence type="ECO:0000313" key="9">
    <source>
        <dbReference type="Proteomes" id="UP000405524"/>
    </source>
</evidence>
<gene>
    <name evidence="5" type="ORF">DW682_04830</name>
    <name evidence="4" type="ORF">DW787_01455</name>
    <name evidence="6" type="ORF">JKKLCJKK_00642</name>
    <name evidence="3" type="ORF">KHY67_01110</name>
</gene>
<evidence type="ECO:0000313" key="8">
    <source>
        <dbReference type="Proteomes" id="UP000286050"/>
    </source>
</evidence>
<dbReference type="PANTHER" id="PTHR33219">
    <property type="entry name" value="YLMG HOMOLOG PROTEIN 2, CHLOROPLASTIC"/>
    <property type="match status" value="1"/>
</dbReference>
<dbReference type="Pfam" id="PF02325">
    <property type="entry name" value="CCB3_YggT"/>
    <property type="match status" value="1"/>
</dbReference>
<keyword evidence="2" id="KW-0812">Transmembrane</keyword>
<evidence type="ECO:0000256" key="2">
    <source>
        <dbReference type="SAM" id="Phobius"/>
    </source>
</evidence>
<dbReference type="Proteomes" id="UP000738879">
    <property type="component" value="Unassembled WGS sequence"/>
</dbReference>
<accession>A0A414NGY1</accession>
<reference evidence="6 9" key="2">
    <citation type="submission" date="2019-10" db="EMBL/GenBank/DDBJ databases">
        <authorList>
            <person name="Wolf R A."/>
        </authorList>
    </citation>
    <scope>NUCLEOTIDE SEQUENCE [LARGE SCALE GENOMIC DNA]</scope>
    <source>
        <strain evidence="6">Collinsella_intestinalis_DSM_13632</strain>
    </source>
</reference>
<keyword evidence="7" id="KW-1185">Reference proteome</keyword>
<keyword evidence="2" id="KW-1133">Transmembrane helix</keyword>
<dbReference type="GO" id="GO:0016020">
    <property type="term" value="C:membrane"/>
    <property type="evidence" value="ECO:0007669"/>
    <property type="project" value="InterPro"/>
</dbReference>
<feature type="transmembrane region" description="Helical" evidence="2">
    <location>
        <begin position="12"/>
        <end position="32"/>
    </location>
</feature>
<dbReference type="InterPro" id="IPR003425">
    <property type="entry name" value="CCB3/YggT"/>
</dbReference>
<evidence type="ECO:0000313" key="6">
    <source>
        <dbReference type="EMBL" id="VWL92860.1"/>
    </source>
</evidence>
<dbReference type="EMBL" id="QSLJ01000001">
    <property type="protein sequence ID" value="RHF38998.1"/>
    <property type="molecule type" value="Genomic_DNA"/>
</dbReference>
<organism evidence="5 7">
    <name type="scientific">Collinsella intestinalis</name>
    <dbReference type="NCBI Taxonomy" id="147207"/>
    <lineage>
        <taxon>Bacteria</taxon>
        <taxon>Bacillati</taxon>
        <taxon>Actinomycetota</taxon>
        <taxon>Coriobacteriia</taxon>
        <taxon>Coriobacteriales</taxon>
        <taxon>Coriobacteriaceae</taxon>
        <taxon>Collinsella</taxon>
    </lineage>
</organism>
<dbReference type="EMBL" id="JAGZJA010000001">
    <property type="protein sequence ID" value="MBS5146299.1"/>
    <property type="molecule type" value="Genomic_DNA"/>
</dbReference>
<evidence type="ECO:0000313" key="5">
    <source>
        <dbReference type="EMBL" id="RHF38998.1"/>
    </source>
</evidence>
<evidence type="ECO:0000256" key="1">
    <source>
        <dbReference type="ARBA" id="ARBA00010894"/>
    </source>
</evidence>
<comment type="similarity">
    <text evidence="1">Belongs to the YggT family.</text>
</comment>
<reference evidence="7 8" key="1">
    <citation type="submission" date="2018-08" db="EMBL/GenBank/DDBJ databases">
        <title>A genome reference for cultivated species of the human gut microbiota.</title>
        <authorList>
            <person name="Zou Y."/>
            <person name="Xue W."/>
            <person name="Luo G."/>
        </authorList>
    </citation>
    <scope>NUCLEOTIDE SEQUENCE [LARGE SCALE GENOMIC DNA]</scope>
    <source>
        <strain evidence="5 7">AM25-33</strain>
        <strain evidence="4 8">AM30-5LB</strain>
    </source>
</reference>
<proteinExistence type="inferred from homology"/>
<keyword evidence="2" id="KW-0472">Membrane</keyword>
<evidence type="ECO:0000313" key="7">
    <source>
        <dbReference type="Proteomes" id="UP000283983"/>
    </source>
</evidence>
<dbReference type="EMBL" id="QSJI01000001">
    <property type="protein sequence ID" value="RHD57532.1"/>
    <property type="molecule type" value="Genomic_DNA"/>
</dbReference>
<reference evidence="3" key="3">
    <citation type="submission" date="2021-02" db="EMBL/GenBank/DDBJ databases">
        <title>Infant gut strain persistence is associated with maternal origin, phylogeny, and functional potential including surface adhesion and iron acquisition.</title>
        <authorList>
            <person name="Lou Y.C."/>
        </authorList>
    </citation>
    <scope>NUCLEOTIDE SEQUENCE</scope>
    <source>
        <strain evidence="3">L3_128_245G1_dasL3_128_245G1_concoct_49</strain>
    </source>
</reference>
<evidence type="ECO:0000313" key="3">
    <source>
        <dbReference type="EMBL" id="MBS5146299.1"/>
    </source>
</evidence>
<protein>
    <submittedName>
        <fullName evidence="5 6">YGGT family protein</fullName>
    </submittedName>
</protein>
<dbReference type="EMBL" id="CABWIC010000007">
    <property type="protein sequence ID" value="VWL92860.1"/>
    <property type="molecule type" value="Genomic_DNA"/>
</dbReference>
<dbReference type="InParanoid" id="A0A414NGY1"/>
<dbReference type="Proteomes" id="UP000286050">
    <property type="component" value="Unassembled WGS sequence"/>
</dbReference>
<dbReference type="Proteomes" id="UP000283983">
    <property type="component" value="Unassembled WGS sequence"/>
</dbReference>
<evidence type="ECO:0000313" key="4">
    <source>
        <dbReference type="EMBL" id="RHD57532.1"/>
    </source>
</evidence>
<dbReference type="OrthoDB" id="9806665at2"/>
<dbReference type="GeneID" id="77465628"/>
<sequence length="89" mass="10244">MNAITIARLVRTLFEFYNYLILGYVLLSWFPIRPGSLMDDIGAVLQSLVGPYLNFFRRFIPPLGMIDWSPVVAILVLSLLENFIIRLIL</sequence>
<dbReference type="AlphaFoldDB" id="A0A414NGY1"/>
<feature type="transmembrane region" description="Helical" evidence="2">
    <location>
        <begin position="68"/>
        <end position="88"/>
    </location>
</feature>
<name>A0A414NGY1_9ACTN</name>
<dbReference type="Proteomes" id="UP000405524">
    <property type="component" value="Unassembled WGS sequence"/>
</dbReference>